<feature type="transmembrane region" description="Helical" evidence="1">
    <location>
        <begin position="242"/>
        <end position="263"/>
    </location>
</feature>
<sequence>MTALILSVFASTLIFVIFKLFSKYGVNTMQAIIINYFAACLCGLFFYSEPITISKIPTYPWFYYTLVLGALFIIVFNLMAITTQRSGLSVVSVATKMSVGIPIVFGLLYYKESLGILKSAGILLALVAVYLASIKTKDGIAIKKKNLIFPLLVFLGSGIIDTSIKFLEDAFVAEQDVPLFSATIFSAAAFIGILVLITQAIQGKFKFEFKNVIGGIALGIPNYFSIYFIVKALRSDLLDSSGIFTVNNVAIVMISTFVGILFFKEKLLPKNWLGIVLAVVSIFLVALGTW</sequence>
<accession>A0A167HE16</accession>
<evidence type="ECO:0000256" key="1">
    <source>
        <dbReference type="SAM" id="Phobius"/>
    </source>
</evidence>
<comment type="caution">
    <text evidence="2">The sequence shown here is derived from an EMBL/GenBank/DDBJ whole genome shotgun (WGS) entry which is preliminary data.</text>
</comment>
<feature type="transmembrane region" description="Helical" evidence="1">
    <location>
        <begin position="209"/>
        <end position="230"/>
    </location>
</feature>
<protein>
    <submittedName>
        <fullName evidence="2">Uncharacterized protein</fullName>
    </submittedName>
</protein>
<feature type="transmembrane region" description="Helical" evidence="1">
    <location>
        <begin position="272"/>
        <end position="289"/>
    </location>
</feature>
<name>A0A167HE16_9FLAO</name>
<dbReference type="InterPro" id="IPR037185">
    <property type="entry name" value="EmrE-like"/>
</dbReference>
<feature type="transmembrane region" description="Helical" evidence="1">
    <location>
        <begin position="116"/>
        <end position="134"/>
    </location>
</feature>
<dbReference type="Proteomes" id="UP000077013">
    <property type="component" value="Unassembled WGS sequence"/>
</dbReference>
<dbReference type="Gene3D" id="1.10.3730.20">
    <property type="match status" value="1"/>
</dbReference>
<dbReference type="AlphaFoldDB" id="A0A167HE16"/>
<evidence type="ECO:0000313" key="2">
    <source>
        <dbReference type="EMBL" id="OAB78515.1"/>
    </source>
</evidence>
<feature type="transmembrane region" description="Helical" evidence="1">
    <location>
        <begin position="6"/>
        <end position="22"/>
    </location>
</feature>
<dbReference type="EMBL" id="LRXL01000037">
    <property type="protein sequence ID" value="OAB78515.1"/>
    <property type="molecule type" value="Genomic_DNA"/>
</dbReference>
<feature type="transmembrane region" description="Helical" evidence="1">
    <location>
        <begin position="88"/>
        <end position="110"/>
    </location>
</feature>
<feature type="transmembrane region" description="Helical" evidence="1">
    <location>
        <begin position="29"/>
        <end position="48"/>
    </location>
</feature>
<keyword evidence="1" id="KW-1133">Transmembrane helix</keyword>
<evidence type="ECO:0000313" key="3">
    <source>
        <dbReference type="Proteomes" id="UP000077013"/>
    </source>
</evidence>
<keyword evidence="1" id="KW-0812">Transmembrane</keyword>
<dbReference type="RefSeq" id="WP_068591579.1">
    <property type="nucleotide sequence ID" value="NZ_LRXL01000037.1"/>
</dbReference>
<keyword evidence="3" id="KW-1185">Reference proteome</keyword>
<dbReference type="OrthoDB" id="1524053at2"/>
<proteinExistence type="predicted"/>
<gene>
    <name evidence="2" type="ORF">ULVI_07945</name>
</gene>
<feature type="transmembrane region" description="Helical" evidence="1">
    <location>
        <begin position="60"/>
        <end position="81"/>
    </location>
</feature>
<dbReference type="SUPFAM" id="SSF103481">
    <property type="entry name" value="Multidrug resistance efflux transporter EmrE"/>
    <property type="match status" value="2"/>
</dbReference>
<feature type="transmembrane region" description="Helical" evidence="1">
    <location>
        <begin position="146"/>
        <end position="167"/>
    </location>
</feature>
<feature type="transmembrane region" description="Helical" evidence="1">
    <location>
        <begin position="179"/>
        <end position="197"/>
    </location>
</feature>
<organism evidence="2 3">
    <name type="scientific">Cochleicola gelatinilyticus</name>
    <dbReference type="NCBI Taxonomy" id="1763537"/>
    <lineage>
        <taxon>Bacteria</taxon>
        <taxon>Pseudomonadati</taxon>
        <taxon>Bacteroidota</taxon>
        <taxon>Flavobacteriia</taxon>
        <taxon>Flavobacteriales</taxon>
        <taxon>Flavobacteriaceae</taxon>
        <taxon>Cochleicola</taxon>
    </lineage>
</organism>
<dbReference type="STRING" id="1763537.ULVI_07945"/>
<keyword evidence="1" id="KW-0472">Membrane</keyword>
<reference evidence="2 3" key="1">
    <citation type="submission" date="2016-02" db="EMBL/GenBank/DDBJ databases">
        <title>Ulvibacter sp. LPB0005, isolated from Thais luteostoma.</title>
        <authorList>
            <person name="Shin S.-K."/>
            <person name="Yi H."/>
        </authorList>
    </citation>
    <scope>NUCLEOTIDE SEQUENCE [LARGE SCALE GENOMIC DNA]</scope>
    <source>
        <strain evidence="2 3">LPB0005</strain>
    </source>
</reference>